<feature type="compositionally biased region" description="Basic and acidic residues" evidence="2">
    <location>
        <begin position="207"/>
        <end position="217"/>
    </location>
</feature>
<protein>
    <recommendedName>
        <fullName evidence="3">BAG domain-containing protein</fullName>
    </recommendedName>
</protein>
<name>A0A166C6U6_9AGAM</name>
<feature type="compositionally biased region" description="Low complexity" evidence="2">
    <location>
        <begin position="464"/>
        <end position="474"/>
    </location>
</feature>
<reference evidence="4 5" key="1">
    <citation type="journal article" date="2016" name="Mol. Biol. Evol.">
        <title>Comparative Genomics of Early-Diverging Mushroom-Forming Fungi Provides Insights into the Origins of Lignocellulose Decay Capabilities.</title>
        <authorList>
            <person name="Nagy L.G."/>
            <person name="Riley R."/>
            <person name="Tritt A."/>
            <person name="Adam C."/>
            <person name="Daum C."/>
            <person name="Floudas D."/>
            <person name="Sun H."/>
            <person name="Yadav J.S."/>
            <person name="Pangilinan J."/>
            <person name="Larsson K.H."/>
            <person name="Matsuura K."/>
            <person name="Barry K."/>
            <person name="Labutti K."/>
            <person name="Kuo R."/>
            <person name="Ohm R.A."/>
            <person name="Bhattacharya S.S."/>
            <person name="Shirouzu T."/>
            <person name="Yoshinaga Y."/>
            <person name="Martin F.M."/>
            <person name="Grigoriev I.V."/>
            <person name="Hibbett D.S."/>
        </authorList>
    </citation>
    <scope>NUCLEOTIDE SEQUENCE [LARGE SCALE GENOMIC DNA]</scope>
    <source>
        <strain evidence="4 5">HHB10207 ss-3</strain>
    </source>
</reference>
<feature type="region of interest" description="Disordered" evidence="2">
    <location>
        <begin position="1"/>
        <end position="30"/>
    </location>
</feature>
<organism evidence="4 5">
    <name type="scientific">Sistotremastrum suecicum HHB10207 ss-3</name>
    <dbReference type="NCBI Taxonomy" id="1314776"/>
    <lineage>
        <taxon>Eukaryota</taxon>
        <taxon>Fungi</taxon>
        <taxon>Dikarya</taxon>
        <taxon>Basidiomycota</taxon>
        <taxon>Agaricomycotina</taxon>
        <taxon>Agaricomycetes</taxon>
        <taxon>Sistotremastrales</taxon>
        <taxon>Sistotremastraceae</taxon>
        <taxon>Sistotremastrum</taxon>
    </lineage>
</organism>
<dbReference type="OrthoDB" id="333905at2759"/>
<proteinExistence type="predicted"/>
<dbReference type="GO" id="GO:0051087">
    <property type="term" value="F:protein-folding chaperone binding"/>
    <property type="evidence" value="ECO:0007669"/>
    <property type="project" value="InterPro"/>
</dbReference>
<feature type="region of interest" description="Disordered" evidence="2">
    <location>
        <begin position="438"/>
        <end position="590"/>
    </location>
</feature>
<dbReference type="STRING" id="1314776.A0A166C6U6"/>
<feature type="compositionally biased region" description="Low complexity" evidence="2">
    <location>
        <begin position="490"/>
        <end position="505"/>
    </location>
</feature>
<feature type="compositionally biased region" description="Polar residues" evidence="2">
    <location>
        <begin position="388"/>
        <end position="397"/>
    </location>
</feature>
<feature type="coiled-coil region" evidence="1">
    <location>
        <begin position="30"/>
        <end position="57"/>
    </location>
</feature>
<sequence>MLVFAPQAYPQFHLRPQRPQRPRAQRESPRERYLRALAAEQAAREEYEAELAEQVCDPYATYSGDYFESPFPSRRNPLRSSYGRLESPYVSSRDLALYLQQEQEEAEAIKYLRRQQQAEAAHRAAIQARQEEAARRTQRVAEIKRQQYQQYLEQAKAAKAREQEAALQETLAAVFAAYLLEQKESNGNPVPAPQKPAVQPTQTQEAKQLKKPSERRQRLNHSFTTIFGTPIGSHVKDYPAEAIKAAKVAFKFVPPTQTTPEPNTQSSLDKLAAIRSEFVSLTSSFSFPSTLVFDPTSPSPKLAFNSINAALHSYEESLMKLLSKLDAVESDGDGNIRTTRKEIARLVEAALQGLDAEKEEMWKKQRGETSTGAAPVTGYEIVDDASETSDPAATTISIPIAGPSESTPVVSETPRETVSVPVEPSSALELDVTISHPTGVILSSEPSPASSATKPHLEPHAVETPDVSSTSATADADEAQHQVAPQESEPSTSDSPALLDDLSSTESVPQILSPPVMNDSPASPSTSETTEEPAVPAPEVNLTSSADEVIDYGSDESDTKSVSSVSSTATQESLEVVDHSSDDEEFEVVG</sequence>
<keyword evidence="5" id="KW-1185">Reference proteome</keyword>
<feature type="region of interest" description="Disordered" evidence="2">
    <location>
        <begin position="185"/>
        <end position="219"/>
    </location>
</feature>
<feature type="region of interest" description="Disordered" evidence="2">
    <location>
        <begin position="386"/>
        <end position="423"/>
    </location>
</feature>
<evidence type="ECO:0000313" key="5">
    <source>
        <dbReference type="Proteomes" id="UP000076798"/>
    </source>
</evidence>
<dbReference type="AlphaFoldDB" id="A0A166C6U6"/>
<dbReference type="Gene3D" id="1.20.58.120">
    <property type="entry name" value="BAG domain"/>
    <property type="match status" value="1"/>
</dbReference>
<dbReference type="Proteomes" id="UP000076798">
    <property type="component" value="Unassembled WGS sequence"/>
</dbReference>
<evidence type="ECO:0000256" key="2">
    <source>
        <dbReference type="SAM" id="MobiDB-lite"/>
    </source>
</evidence>
<feature type="compositionally biased region" description="Low complexity" evidence="2">
    <location>
        <begin position="195"/>
        <end position="204"/>
    </location>
</feature>
<evidence type="ECO:0000259" key="3">
    <source>
        <dbReference type="PROSITE" id="PS51035"/>
    </source>
</evidence>
<dbReference type="SUPFAM" id="SSF63491">
    <property type="entry name" value="BAG domain"/>
    <property type="match status" value="1"/>
</dbReference>
<accession>A0A166C6U6</accession>
<dbReference type="EMBL" id="KV428090">
    <property type="protein sequence ID" value="KZT37141.1"/>
    <property type="molecule type" value="Genomic_DNA"/>
</dbReference>
<dbReference type="Pfam" id="PF02179">
    <property type="entry name" value="BAG"/>
    <property type="match status" value="1"/>
</dbReference>
<feature type="compositionally biased region" description="Acidic residues" evidence="2">
    <location>
        <begin position="581"/>
        <end position="590"/>
    </location>
</feature>
<feature type="domain" description="BAG" evidence="3">
    <location>
        <begin position="315"/>
        <end position="358"/>
    </location>
</feature>
<feature type="coiled-coil region" evidence="1">
    <location>
        <begin position="99"/>
        <end position="168"/>
    </location>
</feature>
<gene>
    <name evidence="4" type="ORF">SISSUDRAFT_1063096</name>
</gene>
<feature type="compositionally biased region" description="Polar residues" evidence="2">
    <location>
        <begin position="444"/>
        <end position="453"/>
    </location>
</feature>
<evidence type="ECO:0000256" key="1">
    <source>
        <dbReference type="SAM" id="Coils"/>
    </source>
</evidence>
<feature type="compositionally biased region" description="Low complexity" evidence="2">
    <location>
        <begin position="560"/>
        <end position="573"/>
    </location>
</feature>
<dbReference type="InterPro" id="IPR036533">
    <property type="entry name" value="BAG_dom_sf"/>
</dbReference>
<keyword evidence="1" id="KW-0175">Coiled coil</keyword>
<evidence type="ECO:0000313" key="4">
    <source>
        <dbReference type="EMBL" id="KZT37141.1"/>
    </source>
</evidence>
<feature type="compositionally biased region" description="Low complexity" evidence="2">
    <location>
        <begin position="520"/>
        <end position="540"/>
    </location>
</feature>
<dbReference type="InterPro" id="IPR003103">
    <property type="entry name" value="BAG_domain"/>
</dbReference>
<dbReference type="PROSITE" id="PS51035">
    <property type="entry name" value="BAG"/>
    <property type="match status" value="1"/>
</dbReference>